<protein>
    <submittedName>
        <fullName evidence="2">Glycosyltransferase</fullName>
    </submittedName>
</protein>
<dbReference type="Pfam" id="PF13439">
    <property type="entry name" value="Glyco_transf_4"/>
    <property type="match status" value="1"/>
</dbReference>
<organism evidence="2">
    <name type="scientific">Caldilinea aerophila</name>
    <dbReference type="NCBI Taxonomy" id="133453"/>
    <lineage>
        <taxon>Bacteria</taxon>
        <taxon>Bacillati</taxon>
        <taxon>Chloroflexota</taxon>
        <taxon>Caldilineae</taxon>
        <taxon>Caldilineales</taxon>
        <taxon>Caldilineaceae</taxon>
        <taxon>Caldilinea</taxon>
    </lineage>
</organism>
<evidence type="ECO:0000259" key="1">
    <source>
        <dbReference type="Pfam" id="PF13439"/>
    </source>
</evidence>
<dbReference type="EMBL" id="DSMG01000171">
    <property type="protein sequence ID" value="HDX33069.1"/>
    <property type="molecule type" value="Genomic_DNA"/>
</dbReference>
<dbReference type="GO" id="GO:0016757">
    <property type="term" value="F:glycosyltransferase activity"/>
    <property type="evidence" value="ECO:0007669"/>
    <property type="project" value="TreeGrafter"/>
</dbReference>
<comment type="caution">
    <text evidence="2">The sequence shown here is derived from an EMBL/GenBank/DDBJ whole genome shotgun (WGS) entry which is preliminary data.</text>
</comment>
<dbReference type="PANTHER" id="PTHR45947">
    <property type="entry name" value="SULFOQUINOVOSYL TRANSFERASE SQD2"/>
    <property type="match status" value="1"/>
</dbReference>
<dbReference type="AlphaFoldDB" id="A0A7C1K188"/>
<reference evidence="2" key="1">
    <citation type="journal article" date="2020" name="mSystems">
        <title>Genome- and Community-Level Interaction Insights into Carbon Utilization and Element Cycling Functions of Hydrothermarchaeota in Hydrothermal Sediment.</title>
        <authorList>
            <person name="Zhou Z."/>
            <person name="Liu Y."/>
            <person name="Xu W."/>
            <person name="Pan J."/>
            <person name="Luo Z.H."/>
            <person name="Li M."/>
        </authorList>
    </citation>
    <scope>NUCLEOTIDE SEQUENCE [LARGE SCALE GENOMIC DNA]</scope>
    <source>
        <strain evidence="2">SpSt-289</strain>
    </source>
</reference>
<name>A0A7C1K188_9CHLR</name>
<dbReference type="Pfam" id="PF13692">
    <property type="entry name" value="Glyco_trans_1_4"/>
    <property type="match status" value="1"/>
</dbReference>
<dbReference type="CDD" id="cd03801">
    <property type="entry name" value="GT4_PimA-like"/>
    <property type="match status" value="1"/>
</dbReference>
<feature type="domain" description="Glycosyltransferase subfamily 4-like N-terminal" evidence="1">
    <location>
        <begin position="16"/>
        <end position="208"/>
    </location>
</feature>
<dbReference type="InterPro" id="IPR050194">
    <property type="entry name" value="Glycosyltransferase_grp1"/>
</dbReference>
<accession>A0A7C1K188</accession>
<dbReference type="Gene3D" id="3.40.50.2000">
    <property type="entry name" value="Glycogen Phosphorylase B"/>
    <property type="match status" value="2"/>
</dbReference>
<dbReference type="InterPro" id="IPR028098">
    <property type="entry name" value="Glyco_trans_4-like_N"/>
</dbReference>
<gene>
    <name evidence="2" type="ORF">ENQ20_16515</name>
</gene>
<sequence length="408" mass="44927">MRILFLSRWFPFPADNGSKIRIYNLLKSLGSEHEVALLSFVDEPPPSASIQTLQTICSRVETVVYRGFRAHSVRARLGFLSPIPRSLLDTFSAEMADKVNRVACAWRPDCVIVSQLDMIPYAALVKDTPKIAEEVELTIPYEAHARASGLAARLRKGLTWWKLSAYLRRTLSTFHLCTVVSSQEQRLVRKVAPPTLPVVVIPNGVDVQSLQSVRSEPQPDVLIYSGALSYYANFDAMHFFLSEMFPQIVERAPKTQLLITGSTKGVPIERLPNRENVVFTGYVEDISAVVGSSWASIAPLRLGGGTRVKVIESLALGVPVVATSKGVEGLELKCNEEVLVADTPQDFVEATLALLANPDLRTRLSLAGRRAASRYDWNRIGKHFNQTLTEMVAPLSSKPAPFVSGGQA</sequence>
<evidence type="ECO:0000313" key="2">
    <source>
        <dbReference type="EMBL" id="HDX33069.1"/>
    </source>
</evidence>
<dbReference type="PANTHER" id="PTHR45947:SF3">
    <property type="entry name" value="SULFOQUINOVOSYL TRANSFERASE SQD2"/>
    <property type="match status" value="1"/>
</dbReference>
<dbReference type="SUPFAM" id="SSF53756">
    <property type="entry name" value="UDP-Glycosyltransferase/glycogen phosphorylase"/>
    <property type="match status" value="1"/>
</dbReference>
<proteinExistence type="predicted"/>
<keyword evidence="2" id="KW-0808">Transferase</keyword>